<proteinExistence type="predicted"/>
<accession>A0AAN9JWE8</accession>
<feature type="signal peptide" evidence="2">
    <location>
        <begin position="1"/>
        <end position="23"/>
    </location>
</feature>
<keyword evidence="1" id="KW-0472">Membrane</keyword>
<evidence type="ECO:0000256" key="1">
    <source>
        <dbReference type="SAM" id="Phobius"/>
    </source>
</evidence>
<feature type="transmembrane region" description="Helical" evidence="1">
    <location>
        <begin position="86"/>
        <end position="105"/>
    </location>
</feature>
<gene>
    <name evidence="3" type="ORF">VNO77_43230</name>
</gene>
<dbReference type="AlphaFoldDB" id="A0AAN9JWE8"/>
<feature type="transmembrane region" description="Helical" evidence="1">
    <location>
        <begin position="35"/>
        <end position="53"/>
    </location>
</feature>
<dbReference type="Proteomes" id="UP001367508">
    <property type="component" value="Unassembled WGS sequence"/>
</dbReference>
<keyword evidence="2" id="KW-0732">Signal</keyword>
<evidence type="ECO:0000313" key="3">
    <source>
        <dbReference type="EMBL" id="KAK7305326.1"/>
    </source>
</evidence>
<keyword evidence="1" id="KW-1133">Transmembrane helix</keyword>
<comment type="caution">
    <text evidence="3">The sequence shown here is derived from an EMBL/GenBank/DDBJ whole genome shotgun (WGS) entry which is preliminary data.</text>
</comment>
<evidence type="ECO:0008006" key="5">
    <source>
        <dbReference type="Google" id="ProtNLM"/>
    </source>
</evidence>
<sequence>MSKLYTIFIALVLASIAIQYGGSQTNPFQKSSPPMLIFITALCSHLLASLAQAQTTLPTTIIFHVSGILASQALLCIFLANSWWCYYIINLLLLLFASLCFKKNIIHLLHSIRHMPHLEQPQLQP</sequence>
<organism evidence="3 4">
    <name type="scientific">Canavalia gladiata</name>
    <name type="common">Sword bean</name>
    <name type="synonym">Dolichos gladiatus</name>
    <dbReference type="NCBI Taxonomy" id="3824"/>
    <lineage>
        <taxon>Eukaryota</taxon>
        <taxon>Viridiplantae</taxon>
        <taxon>Streptophyta</taxon>
        <taxon>Embryophyta</taxon>
        <taxon>Tracheophyta</taxon>
        <taxon>Spermatophyta</taxon>
        <taxon>Magnoliopsida</taxon>
        <taxon>eudicotyledons</taxon>
        <taxon>Gunneridae</taxon>
        <taxon>Pentapetalae</taxon>
        <taxon>rosids</taxon>
        <taxon>fabids</taxon>
        <taxon>Fabales</taxon>
        <taxon>Fabaceae</taxon>
        <taxon>Papilionoideae</taxon>
        <taxon>50 kb inversion clade</taxon>
        <taxon>NPAAA clade</taxon>
        <taxon>indigoferoid/millettioid clade</taxon>
        <taxon>Phaseoleae</taxon>
        <taxon>Canavalia</taxon>
    </lineage>
</organism>
<protein>
    <recommendedName>
        <fullName evidence="5">Transmembrane protein</fullName>
    </recommendedName>
</protein>
<dbReference type="EMBL" id="JAYMYQ010000011">
    <property type="protein sequence ID" value="KAK7305326.1"/>
    <property type="molecule type" value="Genomic_DNA"/>
</dbReference>
<evidence type="ECO:0000313" key="4">
    <source>
        <dbReference type="Proteomes" id="UP001367508"/>
    </source>
</evidence>
<feature type="chain" id="PRO_5042977891" description="Transmembrane protein" evidence="2">
    <location>
        <begin position="24"/>
        <end position="125"/>
    </location>
</feature>
<reference evidence="3 4" key="1">
    <citation type="submission" date="2024-01" db="EMBL/GenBank/DDBJ databases">
        <title>The genomes of 5 underutilized Papilionoideae crops provide insights into root nodulation and disease resistanc.</title>
        <authorList>
            <person name="Jiang F."/>
        </authorList>
    </citation>
    <scope>NUCLEOTIDE SEQUENCE [LARGE SCALE GENOMIC DNA]</scope>
    <source>
        <strain evidence="3">LVBAO_FW01</strain>
        <tissue evidence="3">Leaves</tissue>
    </source>
</reference>
<keyword evidence="1" id="KW-0812">Transmembrane</keyword>
<name>A0AAN9JWE8_CANGL</name>
<evidence type="ECO:0000256" key="2">
    <source>
        <dbReference type="SAM" id="SignalP"/>
    </source>
</evidence>
<keyword evidence="4" id="KW-1185">Reference proteome</keyword>